<dbReference type="RefSeq" id="WP_110311046.1">
    <property type="nucleotide sequence ID" value="NZ_QICL01000015.1"/>
</dbReference>
<dbReference type="InterPro" id="IPR025381">
    <property type="entry name" value="DUF4296"/>
</dbReference>
<protein>
    <submittedName>
        <fullName evidence="2">Uncharacterized protein DUF4296</fullName>
    </submittedName>
</protein>
<reference evidence="2 3" key="1">
    <citation type="submission" date="2018-03" db="EMBL/GenBank/DDBJ databases">
        <title>Genomic Encyclopedia of Archaeal and Bacterial Type Strains, Phase II (KMG-II): from individual species to whole genera.</title>
        <authorList>
            <person name="Goeker M."/>
        </authorList>
    </citation>
    <scope>NUCLEOTIDE SEQUENCE [LARGE SCALE GENOMIC DNA]</scope>
    <source>
        <strain evidence="2 3">DSM 100214</strain>
    </source>
</reference>
<dbReference type="PROSITE" id="PS51257">
    <property type="entry name" value="PROKAR_LIPOPROTEIN"/>
    <property type="match status" value="1"/>
</dbReference>
<dbReference type="Proteomes" id="UP000247973">
    <property type="component" value="Unassembled WGS sequence"/>
</dbReference>
<dbReference type="EMBL" id="QICL01000015">
    <property type="protein sequence ID" value="PXV63132.1"/>
    <property type="molecule type" value="Genomic_DNA"/>
</dbReference>
<evidence type="ECO:0000313" key="3">
    <source>
        <dbReference type="Proteomes" id="UP000247973"/>
    </source>
</evidence>
<feature type="domain" description="DUF4296" evidence="1">
    <location>
        <begin position="28"/>
        <end position="109"/>
    </location>
</feature>
<organism evidence="2 3">
    <name type="scientific">Dysgonomonas alginatilytica</name>
    <dbReference type="NCBI Taxonomy" id="1605892"/>
    <lineage>
        <taxon>Bacteria</taxon>
        <taxon>Pseudomonadati</taxon>
        <taxon>Bacteroidota</taxon>
        <taxon>Bacteroidia</taxon>
        <taxon>Bacteroidales</taxon>
        <taxon>Dysgonomonadaceae</taxon>
        <taxon>Dysgonomonas</taxon>
    </lineage>
</organism>
<gene>
    <name evidence="2" type="ORF">CLV62_11514</name>
</gene>
<dbReference type="AlphaFoldDB" id="A0A2V3PUK9"/>
<dbReference type="OrthoDB" id="678784at2"/>
<proteinExistence type="predicted"/>
<accession>A0A2V3PUK9</accession>
<evidence type="ECO:0000259" key="1">
    <source>
        <dbReference type="Pfam" id="PF14129"/>
    </source>
</evidence>
<sequence length="254" mass="28995">MRKCKLTCYLLSFLIGSASVISCRDGKDALSRDKMVEVLHDIQLAEAIYQTKYNDFRDKEQKDALIQGILDKHGITQAELDSSLVWYADNAEIYMKVNDSVISSLKKEVEHLSKIFSRDLGASNVNNSILPSFYYLSGYVPTLTFEIDSVRIYNYPNFSLEFNTLGLQEQMKAELEVIFEYRDTTITKYQSLNKDAQFKVLGDTLPLKNISGYIHIDARNSIDKKVLLYNIVLKNIETPKDSTTVNKVDSLTIK</sequence>
<evidence type="ECO:0000313" key="2">
    <source>
        <dbReference type="EMBL" id="PXV63132.1"/>
    </source>
</evidence>
<dbReference type="Pfam" id="PF14129">
    <property type="entry name" value="DUF4296"/>
    <property type="match status" value="1"/>
</dbReference>
<keyword evidence="3" id="KW-1185">Reference proteome</keyword>
<name>A0A2V3PUK9_9BACT</name>
<comment type="caution">
    <text evidence="2">The sequence shown here is derived from an EMBL/GenBank/DDBJ whole genome shotgun (WGS) entry which is preliminary data.</text>
</comment>